<feature type="chain" id="PRO_5030901077" description="NAD(P)-binding domain-containing protein" evidence="1">
    <location>
        <begin position="19"/>
        <end position="331"/>
    </location>
</feature>
<dbReference type="InterPro" id="IPR016040">
    <property type="entry name" value="NAD(P)-bd_dom"/>
</dbReference>
<reference evidence="3" key="1">
    <citation type="submission" date="2021-01" db="EMBL/GenBank/DDBJ databases">
        <authorList>
            <person name="Corre E."/>
            <person name="Pelletier E."/>
            <person name="Niang G."/>
            <person name="Scheremetjew M."/>
            <person name="Finn R."/>
            <person name="Kale V."/>
            <person name="Holt S."/>
            <person name="Cochrane G."/>
            <person name="Meng A."/>
            <person name="Brown T."/>
            <person name="Cohen L."/>
        </authorList>
    </citation>
    <scope>NUCLEOTIDE SEQUENCE</scope>
    <source>
        <strain evidence="3">CCMP1381</strain>
    </source>
</reference>
<name>A0A7S2B6B5_9STRA</name>
<dbReference type="AlphaFoldDB" id="A0A7S2B6B5"/>
<accession>A0A7S2B6B5</accession>
<evidence type="ECO:0000256" key="1">
    <source>
        <dbReference type="SAM" id="SignalP"/>
    </source>
</evidence>
<dbReference type="EMBL" id="HBGS01011216">
    <property type="protein sequence ID" value="CAD9387832.1"/>
    <property type="molecule type" value="Transcribed_RNA"/>
</dbReference>
<dbReference type="PANTHER" id="PTHR15020:SF11">
    <property type="entry name" value="OS06G0360300 PROTEIN"/>
    <property type="match status" value="1"/>
</dbReference>
<feature type="domain" description="NAD(P)-binding" evidence="2">
    <location>
        <begin position="114"/>
        <end position="275"/>
    </location>
</feature>
<dbReference type="Gene3D" id="3.40.50.720">
    <property type="entry name" value="NAD(P)-binding Rossmann-like Domain"/>
    <property type="match status" value="1"/>
</dbReference>
<feature type="signal peptide" evidence="1">
    <location>
        <begin position="1"/>
        <end position="18"/>
    </location>
</feature>
<dbReference type="InterPro" id="IPR036291">
    <property type="entry name" value="NAD(P)-bd_dom_sf"/>
</dbReference>
<evidence type="ECO:0000259" key="2">
    <source>
        <dbReference type="Pfam" id="PF13460"/>
    </source>
</evidence>
<evidence type="ECO:0000313" key="3">
    <source>
        <dbReference type="EMBL" id="CAD9387832.1"/>
    </source>
</evidence>
<sequence>MKLLLFLLVTAAYSLVIPTPSRRSLLCGGFGLALEGSFGLPPVAAATAVAPVLVLGANGGTGKACVKALLARSIPCVAATRTGELSEELKVDLLAAFPPSSKSNGKGGYTGFLQTAAVDVTSSASLRSAISRESCSGGVIFAASASTKGGDAKAVDRDGVVAAAEACLAADIGRYVVVSSGTVTRPDSAVYKLLEFAGKGIMSAKIAGEDKVRSLYADPAVVTKGLGYTIVRPGGLTNEPPMGAAFLELNQGDDKSGRLSREDVASLCVESLRSPDAFDATFECYNADTAKPVESVGLSNIMKSRTATTYVSGKEHRGNEWQALLTGLARD</sequence>
<gene>
    <name evidence="3" type="ORF">DSPE1174_LOCUS5901</name>
</gene>
<dbReference type="Pfam" id="PF13460">
    <property type="entry name" value="NAD_binding_10"/>
    <property type="match status" value="1"/>
</dbReference>
<protein>
    <recommendedName>
        <fullName evidence="2">NAD(P)-binding domain-containing protein</fullName>
    </recommendedName>
</protein>
<dbReference type="SUPFAM" id="SSF51735">
    <property type="entry name" value="NAD(P)-binding Rossmann-fold domains"/>
    <property type="match status" value="1"/>
</dbReference>
<organism evidence="3">
    <name type="scientific">Octactis speculum</name>
    <dbReference type="NCBI Taxonomy" id="3111310"/>
    <lineage>
        <taxon>Eukaryota</taxon>
        <taxon>Sar</taxon>
        <taxon>Stramenopiles</taxon>
        <taxon>Ochrophyta</taxon>
        <taxon>Dictyochophyceae</taxon>
        <taxon>Dictyochales</taxon>
        <taxon>Dictyochaceae</taxon>
        <taxon>Octactis</taxon>
    </lineage>
</organism>
<keyword evidence="1" id="KW-0732">Signal</keyword>
<dbReference type="PANTHER" id="PTHR15020">
    <property type="entry name" value="FLAVIN REDUCTASE-RELATED"/>
    <property type="match status" value="1"/>
</dbReference>
<proteinExistence type="predicted"/>